<dbReference type="InterPro" id="IPR033643">
    <property type="entry name" value="SYLF_SH3YL1-like"/>
</dbReference>
<dbReference type="PROSITE" id="PS50002">
    <property type="entry name" value="SH3"/>
    <property type="match status" value="1"/>
</dbReference>
<dbReference type="Proteomes" id="UP000018001">
    <property type="component" value="Unassembled WGS sequence"/>
</dbReference>
<dbReference type="HOGENOM" id="CLU_015320_2_0_1"/>
<dbReference type="FunFam" id="2.30.30.40:FF:000100">
    <property type="entry name" value="SH3 domain-containing YSC84-like protein 1"/>
    <property type="match status" value="1"/>
</dbReference>
<dbReference type="InParanoid" id="V5GG54"/>
<dbReference type="AlphaFoldDB" id="V5GG54"/>
<dbReference type="Pfam" id="PF00018">
    <property type="entry name" value="SH3_1"/>
    <property type="match status" value="1"/>
</dbReference>
<dbReference type="PRINTS" id="PR01887">
    <property type="entry name" value="SPECTRNALPHA"/>
</dbReference>
<name>V5GG54_BYSSN</name>
<dbReference type="GO" id="GO:0035091">
    <property type="term" value="F:phosphatidylinositol binding"/>
    <property type="evidence" value="ECO:0007669"/>
    <property type="project" value="TreeGrafter"/>
</dbReference>
<dbReference type="GO" id="GO:0051015">
    <property type="term" value="F:actin filament binding"/>
    <property type="evidence" value="ECO:0007669"/>
    <property type="project" value="TreeGrafter"/>
</dbReference>
<evidence type="ECO:0000259" key="5">
    <source>
        <dbReference type="PROSITE" id="PS50002"/>
    </source>
</evidence>
<dbReference type="InterPro" id="IPR051702">
    <property type="entry name" value="SH3_domain_YSC84-like"/>
</dbReference>
<dbReference type="PRINTS" id="PR00452">
    <property type="entry name" value="SH3DOMAIN"/>
</dbReference>
<accession>V5GG54</accession>
<proteinExistence type="inferred from homology"/>
<evidence type="ECO:0000256" key="4">
    <source>
        <dbReference type="SAM" id="MobiDB-lite"/>
    </source>
</evidence>
<dbReference type="GO" id="GO:0051666">
    <property type="term" value="P:actin cortical patch localization"/>
    <property type="evidence" value="ECO:0007669"/>
    <property type="project" value="TreeGrafter"/>
</dbReference>
<evidence type="ECO:0000256" key="3">
    <source>
        <dbReference type="PROSITE-ProRule" id="PRU00192"/>
    </source>
</evidence>
<feature type="compositionally biased region" description="Polar residues" evidence="4">
    <location>
        <begin position="397"/>
        <end position="409"/>
    </location>
</feature>
<dbReference type="PANTHER" id="PTHR15629">
    <property type="entry name" value="SH3YL1 PROTEIN"/>
    <property type="match status" value="1"/>
</dbReference>
<keyword evidence="2 3" id="KW-0728">SH3 domain</keyword>
<dbReference type="GO" id="GO:0051017">
    <property type="term" value="P:actin filament bundle assembly"/>
    <property type="evidence" value="ECO:0007669"/>
    <property type="project" value="TreeGrafter"/>
</dbReference>
<comment type="caution">
    <text evidence="6">The sequence shown here is derived from an EMBL/GenBank/DDBJ whole genome shotgun (WGS) entry which is preliminary data.</text>
</comment>
<dbReference type="InterPro" id="IPR001452">
    <property type="entry name" value="SH3_domain"/>
</dbReference>
<gene>
    <name evidence="6" type="ORF">PVAR5_8636</name>
</gene>
<dbReference type="PANTHER" id="PTHR15629:SF2">
    <property type="entry name" value="SH3 DOMAIN-CONTAINING YSC84-LIKE PROTEIN 1"/>
    <property type="match status" value="1"/>
</dbReference>
<keyword evidence="7" id="KW-1185">Reference proteome</keyword>
<organism evidence="6 7">
    <name type="scientific">Byssochlamys spectabilis (strain No. 5 / NBRC 109023)</name>
    <name type="common">Paecilomyces variotii</name>
    <dbReference type="NCBI Taxonomy" id="1356009"/>
    <lineage>
        <taxon>Eukaryota</taxon>
        <taxon>Fungi</taxon>
        <taxon>Dikarya</taxon>
        <taxon>Ascomycota</taxon>
        <taxon>Pezizomycotina</taxon>
        <taxon>Eurotiomycetes</taxon>
        <taxon>Eurotiomycetidae</taxon>
        <taxon>Eurotiales</taxon>
        <taxon>Thermoascaceae</taxon>
        <taxon>Paecilomyces</taxon>
    </lineage>
</organism>
<evidence type="ECO:0000256" key="1">
    <source>
        <dbReference type="ARBA" id="ARBA00007761"/>
    </source>
</evidence>
<evidence type="ECO:0000313" key="7">
    <source>
        <dbReference type="Proteomes" id="UP000018001"/>
    </source>
</evidence>
<protein>
    <recommendedName>
        <fullName evidence="5">SH3 domain-containing protein</fullName>
    </recommendedName>
</protein>
<dbReference type="GO" id="GO:0030479">
    <property type="term" value="C:actin cortical patch"/>
    <property type="evidence" value="ECO:0007669"/>
    <property type="project" value="TreeGrafter"/>
</dbReference>
<dbReference type="Gene3D" id="2.30.30.40">
    <property type="entry name" value="SH3 Domains"/>
    <property type="match status" value="1"/>
</dbReference>
<dbReference type="FunCoup" id="V5GG54">
    <property type="interactions" value="247"/>
</dbReference>
<comment type="similarity">
    <text evidence="1">Belongs to the SH3YL1 family.</text>
</comment>
<dbReference type="CDD" id="cd11842">
    <property type="entry name" value="SH3_Ysc84p_like"/>
    <property type="match status" value="1"/>
</dbReference>
<dbReference type="InterPro" id="IPR007461">
    <property type="entry name" value="Ysc84_actin-binding"/>
</dbReference>
<evidence type="ECO:0000256" key="2">
    <source>
        <dbReference type="ARBA" id="ARBA00022443"/>
    </source>
</evidence>
<dbReference type="CDD" id="cd11525">
    <property type="entry name" value="SYLF_SH3YL1_like"/>
    <property type="match status" value="1"/>
</dbReference>
<dbReference type="SMART" id="SM00326">
    <property type="entry name" value="SH3"/>
    <property type="match status" value="1"/>
</dbReference>
<dbReference type="SUPFAM" id="SSF50044">
    <property type="entry name" value="SH3-domain"/>
    <property type="match status" value="1"/>
</dbReference>
<feature type="region of interest" description="Disordered" evidence="4">
    <location>
        <begin position="430"/>
        <end position="450"/>
    </location>
</feature>
<dbReference type="InterPro" id="IPR036028">
    <property type="entry name" value="SH3-like_dom_sf"/>
</dbReference>
<dbReference type="EMBL" id="BAUL01000335">
    <property type="protein sequence ID" value="GAD99907.1"/>
    <property type="molecule type" value="Genomic_DNA"/>
</dbReference>
<dbReference type="eggNOG" id="KOG1843">
    <property type="taxonomic scope" value="Eukaryota"/>
</dbReference>
<dbReference type="Pfam" id="PF04366">
    <property type="entry name" value="Ysc84"/>
    <property type="match status" value="1"/>
</dbReference>
<evidence type="ECO:0000313" key="6">
    <source>
        <dbReference type="EMBL" id="GAD99907.1"/>
    </source>
</evidence>
<feature type="domain" description="SH3" evidence="5">
    <location>
        <begin position="454"/>
        <end position="513"/>
    </location>
</feature>
<sequence>MSPATCSVLFHEGALKERRLAQQRGDATLVVCARGGDSPEPTVTRISRAAKSRHRPTSAASRPDSILRLFFLSTPFVLSNCRHLLLERQISACSRTDKMPLGIHNPLPSSMRSECRKAGKILASFVDPRQAFGPDKIIPPEILAGAKGLAILTVLKAGFLGSARFGSGVVVARLSDGTWSAPSAIATAGAGFGGQIGFELTDFVFILNDAAAVRTFSQVGTLTLGGNVSIAAGPIGRNAEAAGAASTRGVAAVFSYSKTKGLFAGVSLEGSMLVERKDANEKLYNGKISARQLLSGSVRPPPAAEPLMRVLNSRAFSGRNQVYGDAMYNDIPIYDDSHDDVVWEGRRGEAFGEGVRRDRTGTSSPYDDDYEYRDRPRRANTWADDIYDRPTGGGISRSYTTRANPQETFDSYGHRARSNTTPYEEDYVYSDRRPSRPTAPKPVFGQRTGDVSALRKDQAVALYTFEPDQDGDLGFKKGEIITILKRTDKKEDWWTGRIGDRVGIFPANYVDAQ</sequence>
<dbReference type="OrthoDB" id="443981at2759"/>
<reference evidence="7" key="1">
    <citation type="journal article" date="2014" name="Genome Announc.">
        <title>Draft genome sequence of the formaldehyde-resistant fungus Byssochlamys spectabilis No. 5 (anamorph Paecilomyces variotii No. 5) (NBRC109023).</title>
        <authorList>
            <person name="Oka T."/>
            <person name="Ekino K."/>
            <person name="Fukuda K."/>
            <person name="Nomura Y."/>
        </authorList>
    </citation>
    <scope>NUCLEOTIDE SEQUENCE [LARGE SCALE GENOMIC DNA]</scope>
    <source>
        <strain evidence="7">No. 5 / NBRC 109023</strain>
    </source>
</reference>
<feature type="region of interest" description="Disordered" evidence="4">
    <location>
        <begin position="393"/>
        <end position="417"/>
    </location>
</feature>